<organism evidence="1 2">
    <name type="scientific">Endocarpon pusillum</name>
    <dbReference type="NCBI Taxonomy" id="364733"/>
    <lineage>
        <taxon>Eukaryota</taxon>
        <taxon>Fungi</taxon>
        <taxon>Dikarya</taxon>
        <taxon>Ascomycota</taxon>
        <taxon>Pezizomycotina</taxon>
        <taxon>Eurotiomycetes</taxon>
        <taxon>Chaetothyriomycetidae</taxon>
        <taxon>Verrucariales</taxon>
        <taxon>Verrucariaceae</taxon>
        <taxon>Endocarpon</taxon>
    </lineage>
</organism>
<gene>
    <name evidence="1" type="ORF">GJ744_005195</name>
</gene>
<name>A0A8H7A900_9EURO</name>
<evidence type="ECO:0000313" key="1">
    <source>
        <dbReference type="EMBL" id="KAF7502756.1"/>
    </source>
</evidence>
<sequence>MSILPMLEQCLYRTIRLLDHQTVLLQTSSQLPMAAHQRRFTIHRRLLLPFSGNMSQRPTKSLACTGCLLQQPTVHIQTSNENMAEDLITYAGNTTAAASEATFSNITA</sequence>
<comment type="caution">
    <text evidence="1">The sequence shown here is derived from an EMBL/GenBank/DDBJ whole genome shotgun (WGS) entry which is preliminary data.</text>
</comment>
<accession>A0A8H7A900</accession>
<protein>
    <submittedName>
        <fullName evidence="1">Uncharacterized protein</fullName>
    </submittedName>
</protein>
<reference evidence="1" key="1">
    <citation type="submission" date="2020-02" db="EMBL/GenBank/DDBJ databases">
        <authorList>
            <person name="Palmer J.M."/>
        </authorList>
    </citation>
    <scope>NUCLEOTIDE SEQUENCE</scope>
    <source>
        <strain evidence="1">EPUS1.4</strain>
        <tissue evidence="1">Thallus</tissue>
    </source>
</reference>
<keyword evidence="2" id="KW-1185">Reference proteome</keyword>
<dbReference type="AlphaFoldDB" id="A0A8H7A900"/>
<proteinExistence type="predicted"/>
<evidence type="ECO:0000313" key="2">
    <source>
        <dbReference type="Proteomes" id="UP000606974"/>
    </source>
</evidence>
<dbReference type="Proteomes" id="UP000606974">
    <property type="component" value="Unassembled WGS sequence"/>
</dbReference>
<dbReference type="EMBL" id="JAACFV010000222">
    <property type="protein sequence ID" value="KAF7502756.1"/>
    <property type="molecule type" value="Genomic_DNA"/>
</dbReference>